<dbReference type="AlphaFoldDB" id="A0A7W5G9Y0"/>
<keyword evidence="2" id="KW-1185">Reference proteome</keyword>
<name>A0A7W5G9Y0_9BACL</name>
<accession>A0A7W5G9Y0</accession>
<sequence length="30" mass="3547">MNTNIHFQLTAAMNHRLNMNNVIHPRVVFL</sequence>
<organism evidence="1 2">
    <name type="scientific">Paenibacillus endophyticus</name>
    <dbReference type="NCBI Taxonomy" id="1294268"/>
    <lineage>
        <taxon>Bacteria</taxon>
        <taxon>Bacillati</taxon>
        <taxon>Bacillota</taxon>
        <taxon>Bacilli</taxon>
        <taxon>Bacillales</taxon>
        <taxon>Paenibacillaceae</taxon>
        <taxon>Paenibacillus</taxon>
    </lineage>
</organism>
<dbReference type="EMBL" id="JACHXW010000007">
    <property type="protein sequence ID" value="MBB3152679.1"/>
    <property type="molecule type" value="Genomic_DNA"/>
</dbReference>
<protein>
    <submittedName>
        <fullName evidence="1">Uncharacterized protein</fullName>
    </submittedName>
</protein>
<reference evidence="1 2" key="1">
    <citation type="submission" date="2020-08" db="EMBL/GenBank/DDBJ databases">
        <title>Genomic Encyclopedia of Type Strains, Phase III (KMG-III): the genomes of soil and plant-associated and newly described type strains.</title>
        <authorList>
            <person name="Whitman W."/>
        </authorList>
    </citation>
    <scope>NUCLEOTIDE SEQUENCE [LARGE SCALE GENOMIC DNA]</scope>
    <source>
        <strain evidence="1 2">CECT 8234</strain>
    </source>
</reference>
<gene>
    <name evidence="1" type="ORF">FHS16_002736</name>
</gene>
<dbReference type="Proteomes" id="UP000518605">
    <property type="component" value="Unassembled WGS sequence"/>
</dbReference>
<evidence type="ECO:0000313" key="1">
    <source>
        <dbReference type="EMBL" id="MBB3152679.1"/>
    </source>
</evidence>
<proteinExistence type="predicted"/>
<comment type="caution">
    <text evidence="1">The sequence shown here is derived from an EMBL/GenBank/DDBJ whole genome shotgun (WGS) entry which is preliminary data.</text>
</comment>
<evidence type="ECO:0000313" key="2">
    <source>
        <dbReference type="Proteomes" id="UP000518605"/>
    </source>
</evidence>